<sequence length="957" mass="106912">MSSLPLPDPDLSDADDDQHPSEASNRKRSSRACDQCRKTKSKCERFKGDDEPCKSCSAAGTACTFLGPSFKRGPPKGYIHAIEQRWHQVESVLGAILSSTDPQVKALIKNLHKDDLARDILTRVDTGPFGQRGRLSISAGMTKEDFFASIMNSDNQHPRDPSRPKRQSRMSREIVSSNNSMLVTPTLEWQDHLSSTCARISRIEMSGSAPPLHVGGQPSLQRRRLDKEIPIASDRTRLYPLDPVSESDDTDDAASMIGELSLDENREVRYHGLISGLHLLSQADRTDERKVGGVWQLPMARVWPPAVNQFIPEENVNVPMPPLDVQRHLLDLYFIYVHPVFPVVHKSLFWKDFEAMHSFAGSSIRERPHISKLLLLSMFAIAARYDQVDLPPLDPGNLWEAGLDYMVQAREVLNRVYHYCRGTTCQALLLLGLREFGIGEIIPHMAQPRDSIIGFVGQMEHGWLYTGMAFRMAQDLGLHRDATPWQMNGRSMFTPQELQARQQIWWACVRADKYTAVYMGRPPTISEWHFDTPPPEDEADELWAPHRSDPASIDFKPVPSRTLATLRRVATLCALRCLFWVIPNLSTICIIGVISGNVINRIYPVHPPSQSAKRAALAELGAQLDQWYAELPESLAFNPASSRSIPPPNVLLMHATYWNTVLLLHRAFIPKWKPTQSRPSSSSSRESEKSFDICQSAASHMTSMLVAYRKQYGMSHGALLVTQHLFAAGVMQVVTLTMRPQNVQTSVVLQQTLTCLKEMGVIWPSGYRAWGLIGGAKVHVDNGVMNTKTTQRLKRHADDAFGTEERNRADLLPLTFNFNRPAGADVATPQASGEDRLLAHILGIDFIEPSTSYAPDYEWWPREQNKPRSPESLHTLSPSPKSGSSHSSPAAPMAIPFSFDQTQNFWDVPLLQDMSVNFLTGASHVPVASGWSFCGASDSSVVPVFQAFWEGAIVIKA</sequence>
<evidence type="ECO:0000313" key="2">
    <source>
        <dbReference type="Proteomes" id="UP001207468"/>
    </source>
</evidence>
<proteinExistence type="predicted"/>
<dbReference type="Proteomes" id="UP001207468">
    <property type="component" value="Unassembled WGS sequence"/>
</dbReference>
<comment type="caution">
    <text evidence="1">The sequence shown here is derived from an EMBL/GenBank/DDBJ whole genome shotgun (WGS) entry which is preliminary data.</text>
</comment>
<accession>A0ACC0ULE0</accession>
<name>A0ACC0ULE0_9AGAM</name>
<protein>
    <submittedName>
        <fullName evidence="1">Fungal-specific transcription factor domain-containing protein</fullName>
    </submittedName>
</protein>
<dbReference type="EMBL" id="JAGFNK010000008">
    <property type="protein sequence ID" value="KAI9512486.1"/>
    <property type="molecule type" value="Genomic_DNA"/>
</dbReference>
<evidence type="ECO:0000313" key="1">
    <source>
        <dbReference type="EMBL" id="KAI9512486.1"/>
    </source>
</evidence>
<reference evidence="1" key="1">
    <citation type="submission" date="2021-03" db="EMBL/GenBank/DDBJ databases">
        <title>Evolutionary priming and transition to the ectomycorrhizal habit in an iconic lineage of mushroom-forming fungi: is preadaptation a requirement?</title>
        <authorList>
            <consortium name="DOE Joint Genome Institute"/>
            <person name="Looney B.P."/>
            <person name="Miyauchi S."/>
            <person name="Morin E."/>
            <person name="Drula E."/>
            <person name="Courty P.E."/>
            <person name="Chicoki N."/>
            <person name="Fauchery L."/>
            <person name="Kohler A."/>
            <person name="Kuo A."/>
            <person name="LaButti K."/>
            <person name="Pangilinan J."/>
            <person name="Lipzen A."/>
            <person name="Riley R."/>
            <person name="Andreopoulos W."/>
            <person name="He G."/>
            <person name="Johnson J."/>
            <person name="Barry K.W."/>
            <person name="Grigoriev I.V."/>
            <person name="Nagy L."/>
            <person name="Hibbett D."/>
            <person name="Henrissat B."/>
            <person name="Matheny P.B."/>
            <person name="Labbe J."/>
            <person name="Martin A.F."/>
        </authorList>
    </citation>
    <scope>NUCLEOTIDE SEQUENCE</scope>
    <source>
        <strain evidence="1">BPL698</strain>
    </source>
</reference>
<organism evidence="1 2">
    <name type="scientific">Russula earlei</name>
    <dbReference type="NCBI Taxonomy" id="71964"/>
    <lineage>
        <taxon>Eukaryota</taxon>
        <taxon>Fungi</taxon>
        <taxon>Dikarya</taxon>
        <taxon>Basidiomycota</taxon>
        <taxon>Agaricomycotina</taxon>
        <taxon>Agaricomycetes</taxon>
        <taxon>Russulales</taxon>
        <taxon>Russulaceae</taxon>
        <taxon>Russula</taxon>
    </lineage>
</organism>
<gene>
    <name evidence="1" type="ORF">F5148DRAFT_1365245</name>
</gene>
<keyword evidence="2" id="KW-1185">Reference proteome</keyword>